<organism evidence="2 3">
    <name type="scientific">Stakelama pacifica</name>
    <dbReference type="NCBI Taxonomy" id="517720"/>
    <lineage>
        <taxon>Bacteria</taxon>
        <taxon>Pseudomonadati</taxon>
        <taxon>Pseudomonadota</taxon>
        <taxon>Alphaproteobacteria</taxon>
        <taxon>Sphingomonadales</taxon>
        <taxon>Sphingomonadaceae</taxon>
        <taxon>Stakelama</taxon>
    </lineage>
</organism>
<name>A0A4R6FUT7_9SPHN</name>
<dbReference type="AlphaFoldDB" id="A0A4R6FUT7"/>
<reference evidence="2 3" key="1">
    <citation type="submission" date="2019-03" db="EMBL/GenBank/DDBJ databases">
        <title>Genomic Encyclopedia of Type Strains, Phase IV (KMG-IV): sequencing the most valuable type-strain genomes for metagenomic binning, comparative biology and taxonomic classification.</title>
        <authorList>
            <person name="Goeker M."/>
        </authorList>
    </citation>
    <scope>NUCLEOTIDE SEQUENCE [LARGE SCALE GENOMIC DNA]</scope>
    <source>
        <strain evidence="2 3">DSM 25059</strain>
    </source>
</reference>
<feature type="signal peptide" evidence="1">
    <location>
        <begin position="1"/>
        <end position="23"/>
    </location>
</feature>
<dbReference type="EMBL" id="SNWD01000002">
    <property type="protein sequence ID" value="TDN85581.1"/>
    <property type="molecule type" value="Genomic_DNA"/>
</dbReference>
<sequence length="130" mass="13883">MAKWLIPALIGIAGAAGIAPAHAQTQNGVLVIYGDDVCPTDSNGNEIVVCSRRPEDERYRIPKELRDEDVPPQRGSWATRVDDVRNAGENGVGSCSAVGAGGFTGCTAQMINRGKQEYRQRRDAADEAGK</sequence>
<dbReference type="OrthoDB" id="7391233at2"/>
<keyword evidence="3" id="KW-1185">Reference proteome</keyword>
<evidence type="ECO:0000256" key="1">
    <source>
        <dbReference type="SAM" id="SignalP"/>
    </source>
</evidence>
<feature type="chain" id="PRO_5020472960" evidence="1">
    <location>
        <begin position="24"/>
        <end position="130"/>
    </location>
</feature>
<accession>A0A4R6FUT7</accession>
<dbReference type="RefSeq" id="WP_133494497.1">
    <property type="nucleotide sequence ID" value="NZ_BMLU01000002.1"/>
</dbReference>
<proteinExistence type="predicted"/>
<dbReference type="Proteomes" id="UP000295493">
    <property type="component" value="Unassembled WGS sequence"/>
</dbReference>
<evidence type="ECO:0000313" key="3">
    <source>
        <dbReference type="Proteomes" id="UP000295493"/>
    </source>
</evidence>
<keyword evidence="1" id="KW-0732">Signal</keyword>
<gene>
    <name evidence="2" type="ORF">EV664_102288</name>
</gene>
<comment type="caution">
    <text evidence="2">The sequence shown here is derived from an EMBL/GenBank/DDBJ whole genome shotgun (WGS) entry which is preliminary data.</text>
</comment>
<protein>
    <submittedName>
        <fullName evidence="2">Uncharacterized protein</fullName>
    </submittedName>
</protein>
<evidence type="ECO:0000313" key="2">
    <source>
        <dbReference type="EMBL" id="TDN85581.1"/>
    </source>
</evidence>